<name>A0A9X2L395_9BACT</name>
<organism evidence="2 3">
    <name type="scientific">Gracilimonas sediminicola</name>
    <dbReference type="NCBI Taxonomy" id="2952158"/>
    <lineage>
        <taxon>Bacteria</taxon>
        <taxon>Pseudomonadati</taxon>
        <taxon>Balneolota</taxon>
        <taxon>Balneolia</taxon>
        <taxon>Balneolales</taxon>
        <taxon>Balneolaceae</taxon>
        <taxon>Gracilimonas</taxon>
    </lineage>
</organism>
<dbReference type="RefSeq" id="WP_255134338.1">
    <property type="nucleotide sequence ID" value="NZ_JANDBC010000001.1"/>
</dbReference>
<dbReference type="Proteomes" id="UP001139125">
    <property type="component" value="Unassembled WGS sequence"/>
</dbReference>
<dbReference type="AlphaFoldDB" id="A0A9X2L395"/>
<gene>
    <name evidence="2" type="ORF">NM125_07740</name>
</gene>
<evidence type="ECO:0000313" key="3">
    <source>
        <dbReference type="Proteomes" id="UP001139125"/>
    </source>
</evidence>
<evidence type="ECO:0000313" key="2">
    <source>
        <dbReference type="EMBL" id="MCP9291472.1"/>
    </source>
</evidence>
<sequence>MKTLNILSTLLIYLLFTTPSLYAQGQIGDGEESPLQTQLRGTNMISCSSYDAINYNGHTVSEIDATEGNISDLSQLYGSPSSVNDDNAIIHAYVYLYGTNRVAFREGKLTRVDIKESNWPITVLGKTIRVGDSFSEMKQKFGDDLKIIYKPSIDADYSVSFGCSGNDGDGFLIDFSTTTNQVVEIVYFVNP</sequence>
<keyword evidence="1" id="KW-0732">Signal</keyword>
<accession>A0A9X2L395</accession>
<evidence type="ECO:0000256" key="1">
    <source>
        <dbReference type="SAM" id="SignalP"/>
    </source>
</evidence>
<dbReference type="EMBL" id="JANDBC010000001">
    <property type="protein sequence ID" value="MCP9291472.1"/>
    <property type="molecule type" value="Genomic_DNA"/>
</dbReference>
<feature type="chain" id="PRO_5040734781" description="Secreted protein" evidence="1">
    <location>
        <begin position="24"/>
        <end position="191"/>
    </location>
</feature>
<comment type="caution">
    <text evidence="2">The sequence shown here is derived from an EMBL/GenBank/DDBJ whole genome shotgun (WGS) entry which is preliminary data.</text>
</comment>
<proteinExistence type="predicted"/>
<protein>
    <recommendedName>
        <fullName evidence="4">Secreted protein</fullName>
    </recommendedName>
</protein>
<evidence type="ECO:0008006" key="4">
    <source>
        <dbReference type="Google" id="ProtNLM"/>
    </source>
</evidence>
<keyword evidence="3" id="KW-1185">Reference proteome</keyword>
<reference evidence="2" key="1">
    <citation type="submission" date="2022-06" db="EMBL/GenBank/DDBJ databases">
        <title>Gracilimonas sp. CAU 1638 isolated from sea sediment.</title>
        <authorList>
            <person name="Kim W."/>
        </authorList>
    </citation>
    <scope>NUCLEOTIDE SEQUENCE</scope>
    <source>
        <strain evidence="2">CAU 1638</strain>
    </source>
</reference>
<feature type="signal peptide" evidence="1">
    <location>
        <begin position="1"/>
        <end position="23"/>
    </location>
</feature>